<dbReference type="InterPro" id="IPR011856">
    <property type="entry name" value="tRNA_endonuc-like_dom_sf"/>
</dbReference>
<protein>
    <submittedName>
        <fullName evidence="2">Restriction endonuclease</fullName>
        <ecNumber evidence="2">3.1.21.-</ecNumber>
    </submittedName>
</protein>
<comment type="caution">
    <text evidence="2">The sequence shown here is derived from an EMBL/GenBank/DDBJ whole genome shotgun (WGS) entry which is preliminary data.</text>
</comment>
<dbReference type="GO" id="GO:0016787">
    <property type="term" value="F:hydrolase activity"/>
    <property type="evidence" value="ECO:0007669"/>
    <property type="project" value="UniProtKB-KW"/>
</dbReference>
<feature type="domain" description="Restriction endonuclease type IV Mrr" evidence="1">
    <location>
        <begin position="4"/>
        <end position="116"/>
    </location>
</feature>
<dbReference type="Proteomes" id="UP001231924">
    <property type="component" value="Unassembled WGS sequence"/>
</dbReference>
<keyword evidence="2" id="KW-0255">Endonuclease</keyword>
<reference evidence="2 3" key="1">
    <citation type="submission" date="2023-06" db="EMBL/GenBank/DDBJ databases">
        <title>Actinomycetospora Odt1-22.</title>
        <authorList>
            <person name="Supong K."/>
        </authorList>
    </citation>
    <scope>NUCLEOTIDE SEQUENCE [LARGE SCALE GENOMIC DNA]</scope>
    <source>
        <strain evidence="2 3">Odt1-22</strain>
    </source>
</reference>
<dbReference type="InterPro" id="IPR011335">
    <property type="entry name" value="Restrct_endonuc-II-like"/>
</dbReference>
<keyword evidence="3" id="KW-1185">Reference proteome</keyword>
<sequence>MSTSDWKTCQEEAAQVLRSAGMVATTDTKVHGARAAHDVDVVGVGEFAGVKVEWLIECKRLKRPATKAHVLTFQQVVADVGADRGLLLSESGFQAGAIAAARRTNLRLTSLEELADELSDAIGSSELKTLWWRIRACQERYWEFDKPTRIEHGLRPDVGQVVGYRSLSVIRIVEEGVVQALTSSFPIDWSNSIDARMFPEVALAATNVMELSRHFEPHVADLERRLDELHSM</sequence>
<dbReference type="Gene3D" id="3.40.1350.10">
    <property type="match status" value="1"/>
</dbReference>
<dbReference type="RefSeq" id="WP_286056230.1">
    <property type="nucleotide sequence ID" value="NZ_JASVWF010000008.1"/>
</dbReference>
<dbReference type="Pfam" id="PF04471">
    <property type="entry name" value="Mrr_cat"/>
    <property type="match status" value="1"/>
</dbReference>
<keyword evidence="2" id="KW-0540">Nuclease</keyword>
<dbReference type="EMBL" id="JASVWF010000008">
    <property type="protein sequence ID" value="MDL5159624.1"/>
    <property type="molecule type" value="Genomic_DNA"/>
</dbReference>
<dbReference type="SUPFAM" id="SSF52980">
    <property type="entry name" value="Restriction endonuclease-like"/>
    <property type="match status" value="1"/>
</dbReference>
<keyword evidence="2" id="KW-0378">Hydrolase</keyword>
<proteinExistence type="predicted"/>
<dbReference type="EC" id="3.1.21.-" evidence="2"/>
<evidence type="ECO:0000313" key="3">
    <source>
        <dbReference type="Proteomes" id="UP001231924"/>
    </source>
</evidence>
<evidence type="ECO:0000313" key="2">
    <source>
        <dbReference type="EMBL" id="MDL5159624.1"/>
    </source>
</evidence>
<dbReference type="InterPro" id="IPR007560">
    <property type="entry name" value="Restrct_endonuc_IV_Mrr"/>
</dbReference>
<name>A0ABT7MG26_9PSEU</name>
<accession>A0ABT7MG26</accession>
<organism evidence="2 3">
    <name type="scientific">Actinomycetospora termitidis</name>
    <dbReference type="NCBI Taxonomy" id="3053470"/>
    <lineage>
        <taxon>Bacteria</taxon>
        <taxon>Bacillati</taxon>
        <taxon>Actinomycetota</taxon>
        <taxon>Actinomycetes</taxon>
        <taxon>Pseudonocardiales</taxon>
        <taxon>Pseudonocardiaceae</taxon>
        <taxon>Actinomycetospora</taxon>
    </lineage>
</organism>
<gene>
    <name evidence="2" type="ORF">QRT03_26895</name>
</gene>
<evidence type="ECO:0000259" key="1">
    <source>
        <dbReference type="Pfam" id="PF04471"/>
    </source>
</evidence>
<dbReference type="GO" id="GO:0004519">
    <property type="term" value="F:endonuclease activity"/>
    <property type="evidence" value="ECO:0007669"/>
    <property type="project" value="UniProtKB-KW"/>
</dbReference>